<dbReference type="Gene3D" id="1.10.245.10">
    <property type="entry name" value="SWIB/MDM2 domain"/>
    <property type="match status" value="1"/>
</dbReference>
<feature type="region of interest" description="Disordered" evidence="1">
    <location>
        <begin position="44"/>
        <end position="63"/>
    </location>
</feature>
<dbReference type="HOGENOM" id="CLU_023529_2_1_1"/>
<reference evidence="3 4" key="1">
    <citation type="journal article" date="2012" name="Science">
        <title>The Paleozoic origin of enzymatic lignin decomposition reconstructed from 31 fungal genomes.</title>
        <authorList>
            <person name="Floudas D."/>
            <person name="Binder M."/>
            <person name="Riley R."/>
            <person name="Barry K."/>
            <person name="Blanchette R.A."/>
            <person name="Henrissat B."/>
            <person name="Martinez A.T."/>
            <person name="Otillar R."/>
            <person name="Spatafora J.W."/>
            <person name="Yadav J.S."/>
            <person name="Aerts A."/>
            <person name="Benoit I."/>
            <person name="Boyd A."/>
            <person name="Carlson A."/>
            <person name="Copeland A."/>
            <person name="Coutinho P.M."/>
            <person name="de Vries R.P."/>
            <person name="Ferreira P."/>
            <person name="Findley K."/>
            <person name="Foster B."/>
            <person name="Gaskell J."/>
            <person name="Glotzer D."/>
            <person name="Gorecki P."/>
            <person name="Heitman J."/>
            <person name="Hesse C."/>
            <person name="Hori C."/>
            <person name="Igarashi K."/>
            <person name="Jurgens J.A."/>
            <person name="Kallen N."/>
            <person name="Kersten P."/>
            <person name="Kohler A."/>
            <person name="Kuees U."/>
            <person name="Kumar T.K.A."/>
            <person name="Kuo A."/>
            <person name="LaButti K."/>
            <person name="Larrondo L.F."/>
            <person name="Lindquist E."/>
            <person name="Ling A."/>
            <person name="Lombard V."/>
            <person name="Lucas S."/>
            <person name="Lundell T."/>
            <person name="Martin R."/>
            <person name="McLaughlin D.J."/>
            <person name="Morgenstern I."/>
            <person name="Morin E."/>
            <person name="Murat C."/>
            <person name="Nagy L.G."/>
            <person name="Nolan M."/>
            <person name="Ohm R.A."/>
            <person name="Patyshakuliyeva A."/>
            <person name="Rokas A."/>
            <person name="Ruiz-Duenas F.J."/>
            <person name="Sabat G."/>
            <person name="Salamov A."/>
            <person name="Samejima M."/>
            <person name="Schmutz J."/>
            <person name="Slot J.C."/>
            <person name="St John F."/>
            <person name="Stenlid J."/>
            <person name="Sun H."/>
            <person name="Sun S."/>
            <person name="Syed K."/>
            <person name="Tsang A."/>
            <person name="Wiebenga A."/>
            <person name="Young D."/>
            <person name="Pisabarro A."/>
            <person name="Eastwood D.C."/>
            <person name="Martin F."/>
            <person name="Cullen D."/>
            <person name="Grigoriev I.V."/>
            <person name="Hibbett D.S."/>
        </authorList>
    </citation>
    <scope>NUCLEOTIDE SEQUENCE</scope>
    <source>
        <strain evidence="4">FP-58527</strain>
    </source>
</reference>
<protein>
    <recommendedName>
        <fullName evidence="2">DM2 domain-containing protein</fullName>
    </recommendedName>
</protein>
<evidence type="ECO:0000256" key="1">
    <source>
        <dbReference type="SAM" id="MobiDB-lite"/>
    </source>
</evidence>
<dbReference type="InterPro" id="IPR036885">
    <property type="entry name" value="SWIB_MDM2_dom_sf"/>
</dbReference>
<organism evidence="3 4">
    <name type="scientific">Fomitopsis schrenkii</name>
    <name type="common">Brown rot fungus</name>
    <dbReference type="NCBI Taxonomy" id="2126942"/>
    <lineage>
        <taxon>Eukaryota</taxon>
        <taxon>Fungi</taxon>
        <taxon>Dikarya</taxon>
        <taxon>Basidiomycota</taxon>
        <taxon>Agaricomycotina</taxon>
        <taxon>Agaricomycetes</taxon>
        <taxon>Polyporales</taxon>
        <taxon>Fomitopsis</taxon>
    </lineage>
</organism>
<dbReference type="OrthoDB" id="10263741at2759"/>
<dbReference type="CDD" id="cd10568">
    <property type="entry name" value="SWIB_like"/>
    <property type="match status" value="1"/>
</dbReference>
<evidence type="ECO:0000313" key="4">
    <source>
        <dbReference type="Proteomes" id="UP000015241"/>
    </source>
</evidence>
<dbReference type="InterPro" id="IPR003121">
    <property type="entry name" value="SWIB_MDM2_domain"/>
</dbReference>
<dbReference type="eggNOG" id="KOG2570">
    <property type="taxonomic scope" value="Eukaryota"/>
</dbReference>
<evidence type="ECO:0000313" key="3">
    <source>
        <dbReference type="EMBL" id="EPS96068.1"/>
    </source>
</evidence>
<dbReference type="InParanoid" id="S8DY47"/>
<dbReference type="PROSITE" id="PS51925">
    <property type="entry name" value="SWIB_MDM2"/>
    <property type="match status" value="1"/>
</dbReference>
<dbReference type="Proteomes" id="UP000015241">
    <property type="component" value="Unassembled WGS sequence"/>
</dbReference>
<dbReference type="AlphaFoldDB" id="S8DY47"/>
<proteinExistence type="predicted"/>
<dbReference type="Pfam" id="PF02201">
    <property type="entry name" value="SWIB"/>
    <property type="match status" value="1"/>
</dbReference>
<dbReference type="PANTHER" id="PTHR13844">
    <property type="entry name" value="SWI/SNF-RELATED MATRIX-ASSOCIATED ACTIN-DEPENDENT REGULATOR OF CHROMATIN SUBFAMILY D"/>
    <property type="match status" value="1"/>
</dbReference>
<dbReference type="InterPro" id="IPR019835">
    <property type="entry name" value="SWIB_domain"/>
</dbReference>
<evidence type="ECO:0000259" key="2">
    <source>
        <dbReference type="PROSITE" id="PS51925"/>
    </source>
</evidence>
<accession>S8DY47</accession>
<name>S8DY47_FOMSC</name>
<dbReference type="FunCoup" id="S8DY47">
    <property type="interactions" value="550"/>
</dbReference>
<dbReference type="EMBL" id="KE504195">
    <property type="protein sequence ID" value="EPS96068.1"/>
    <property type="molecule type" value="Genomic_DNA"/>
</dbReference>
<gene>
    <name evidence="3" type="ORF">FOMPIDRAFT_1151349</name>
</gene>
<dbReference type="SUPFAM" id="SSF47592">
    <property type="entry name" value="SWIB/MDM2 domain"/>
    <property type="match status" value="1"/>
</dbReference>
<dbReference type="STRING" id="743788.S8DY47"/>
<sequence length="378" mass="43280">MERRFDWTITRKRVEVQDTLQRIVPTTRTLRIFLSHTVTGQAWQHGADGGVSTGEGEAKLNPETGEGIPAWQFRIDGRLLEIPNQRAKDRVPPRKFSTLIKQMVVELDRDMHLYPEGNIVEWMRAANQPQLDGFTIRRKGDTPTKIRVVLHLEQQPEQYKVHPELASLLGVKEDSRVGVVQALWNYIKVQGLQDKVDRRMVRADAHLRPIFGAESVMFQQLPELVNRFLLPPDPIILHYTLNPAVPPPEKPGAWDVEVRLDDSTLKNRMNQSVVQLAVETARELSKMDDEISMHVQSLNNAHLKRTFLRAFAEDPQQFIQTWLASQSRDLETMLASGPSESATVRQEDLRRSEFFRLPWVEEAVAVQEGLRLAARAGM</sequence>
<keyword evidence="4" id="KW-1185">Reference proteome</keyword>
<dbReference type="SMART" id="SM00151">
    <property type="entry name" value="SWIB"/>
    <property type="match status" value="1"/>
</dbReference>
<feature type="domain" description="DM2" evidence="2">
    <location>
        <begin position="154"/>
        <end position="231"/>
    </location>
</feature>